<reference evidence="5 6" key="1">
    <citation type="submission" date="2021-03" db="EMBL/GenBank/DDBJ databases">
        <authorList>
            <person name="Kim M.K."/>
        </authorList>
    </citation>
    <scope>NUCLEOTIDE SEQUENCE [LARGE SCALE GENOMIC DNA]</scope>
    <source>
        <strain evidence="5 6">BT442</strain>
    </source>
</reference>
<dbReference type="EMBL" id="JAGETZ010000001">
    <property type="protein sequence ID" value="MBO2008185.1"/>
    <property type="molecule type" value="Genomic_DNA"/>
</dbReference>
<organism evidence="5 6">
    <name type="scientific">Hymenobacter negativus</name>
    <dbReference type="NCBI Taxonomy" id="2795026"/>
    <lineage>
        <taxon>Bacteria</taxon>
        <taxon>Pseudomonadati</taxon>
        <taxon>Bacteroidota</taxon>
        <taxon>Cytophagia</taxon>
        <taxon>Cytophagales</taxon>
        <taxon>Hymenobacteraceae</taxon>
        <taxon>Hymenobacter</taxon>
    </lineage>
</organism>
<keyword evidence="1" id="KW-0645">Protease</keyword>
<evidence type="ECO:0000256" key="2">
    <source>
        <dbReference type="ARBA" id="ARBA00022801"/>
    </source>
</evidence>
<dbReference type="Gene3D" id="2.60.120.260">
    <property type="entry name" value="Galactose-binding domain-like"/>
    <property type="match status" value="1"/>
</dbReference>
<name>A0ABS3QBV5_9BACT</name>
<dbReference type="InterPro" id="IPR002884">
    <property type="entry name" value="P_dom"/>
</dbReference>
<evidence type="ECO:0000256" key="1">
    <source>
        <dbReference type="ARBA" id="ARBA00022670"/>
    </source>
</evidence>
<evidence type="ECO:0000313" key="6">
    <source>
        <dbReference type="Proteomes" id="UP000664369"/>
    </source>
</evidence>
<evidence type="ECO:0000313" key="5">
    <source>
        <dbReference type="EMBL" id="MBO2008185.1"/>
    </source>
</evidence>
<dbReference type="SUPFAM" id="SSF49785">
    <property type="entry name" value="Galactose-binding domain-like"/>
    <property type="match status" value="1"/>
</dbReference>
<proteinExistence type="predicted"/>
<feature type="domain" description="P/Homo B" evidence="4">
    <location>
        <begin position="17"/>
        <end position="168"/>
    </location>
</feature>
<dbReference type="GO" id="GO:0016301">
    <property type="term" value="F:kinase activity"/>
    <property type="evidence" value="ECO:0007669"/>
    <property type="project" value="UniProtKB-KW"/>
</dbReference>
<evidence type="ECO:0000256" key="3">
    <source>
        <dbReference type="SAM" id="SignalP"/>
    </source>
</evidence>
<sequence>MKTRLLFLCLLCCSWFAHAQTIMGIGGAIPDNDVLTSFPVAVRGLTPATINGTFGLQSVCVTITHPWVGDLLLQLQAPDGTVLDLSVNNGGSGDNYTGTCFNSTATNIISAGAPPFSGNFRPQGILGTVNNGQNANNTWQLLVRDTSPGDVGQVVSWQLTFGNAPAPPFVFTSSNLPIVVVNTQGQPIVDDPKIDAYMGIINNGRGRRNLVTDPFNDFHNKIGIELRGSTSQSFPQKSYSIETRDARNVEHDTTVLGMPAENAWILYAPYDDKTCMRNVLTFDIANKTGHYASRTRYCELVLNGQYKGIYVMMEKIKRGADRVNIKKVDPVDTVGNKLTGGYIFKIDKPTGSGGNTGWNSTHLSSGGRTIRFLYEYPKDVNIVPKQARYLQAYVDSVETALASPNFANPTTGYAKYIDVNSFVDYFLLNEVTRNVDGLRLSTFLHKKRRSDGGRLYAGPAWDYNIAWWNANYCAGNLATGWAYNFNTVCATDPNQIPFWWARLLQDPAFANALKCRWTTLRRTTLHADTLSAFIDTTAAHLNEAKTRHFTVWPILGVYTWPNPTPIPASYPAEIAAMKSWIRQRLAWLDANMPGTCAVPTATLAGGPTPEPQVFPNPFNDELLFRTTLPNSAPVLLELYDVTGRRVARQDYCTVSTGPHELPIKAAAALAPGIYVLKARIAAATYNVKVVKQ</sequence>
<dbReference type="NCBIfam" id="TIGR04183">
    <property type="entry name" value="Por_Secre_tail"/>
    <property type="match status" value="1"/>
</dbReference>
<dbReference type="InterPro" id="IPR014867">
    <property type="entry name" value="Spore_coat_CotH_CotH2/3/7"/>
</dbReference>
<dbReference type="Pfam" id="PF08757">
    <property type="entry name" value="CotH"/>
    <property type="match status" value="1"/>
</dbReference>
<dbReference type="Proteomes" id="UP000664369">
    <property type="component" value="Unassembled WGS sequence"/>
</dbReference>
<keyword evidence="6" id="KW-1185">Reference proteome</keyword>
<keyword evidence="5" id="KW-0418">Kinase</keyword>
<feature type="signal peptide" evidence="3">
    <location>
        <begin position="1"/>
        <end position="19"/>
    </location>
</feature>
<accession>A0ABS3QBV5</accession>
<dbReference type="Pfam" id="PF01483">
    <property type="entry name" value="P_proprotein"/>
    <property type="match status" value="1"/>
</dbReference>
<feature type="chain" id="PRO_5047053220" evidence="3">
    <location>
        <begin position="20"/>
        <end position="692"/>
    </location>
</feature>
<dbReference type="PANTHER" id="PTHR40050:SF1">
    <property type="entry name" value="INNER SPORE COAT PROTEIN H"/>
    <property type="match status" value="1"/>
</dbReference>
<gene>
    <name evidence="5" type="ORF">J4E00_03925</name>
</gene>
<evidence type="ECO:0000259" key="4">
    <source>
        <dbReference type="PROSITE" id="PS51829"/>
    </source>
</evidence>
<dbReference type="InterPro" id="IPR026444">
    <property type="entry name" value="Secre_tail"/>
</dbReference>
<keyword evidence="5" id="KW-0808">Transferase</keyword>
<dbReference type="PANTHER" id="PTHR40050">
    <property type="entry name" value="INNER SPORE COAT PROTEIN H"/>
    <property type="match status" value="1"/>
</dbReference>
<keyword evidence="3" id="KW-0732">Signal</keyword>
<comment type="caution">
    <text evidence="5">The sequence shown here is derived from an EMBL/GenBank/DDBJ whole genome shotgun (WGS) entry which is preliminary data.</text>
</comment>
<dbReference type="PROSITE" id="PS51829">
    <property type="entry name" value="P_HOMO_B"/>
    <property type="match status" value="1"/>
</dbReference>
<dbReference type="RefSeq" id="WP_208173700.1">
    <property type="nucleotide sequence ID" value="NZ_JAGETZ010000001.1"/>
</dbReference>
<protein>
    <submittedName>
        <fullName evidence="5">CotH kinase family protein</fullName>
    </submittedName>
</protein>
<dbReference type="InterPro" id="IPR008979">
    <property type="entry name" value="Galactose-bd-like_sf"/>
</dbReference>
<keyword evidence="2" id="KW-0378">Hydrolase</keyword>